<dbReference type="Proteomes" id="UP000178606">
    <property type="component" value="Unassembled WGS sequence"/>
</dbReference>
<sequence length="433" mass="48892">MRRGMTWIVVLAVVTAFVLPSDALARRYGGGGGSRGGGGFRSFGSSRSFSRPSAPSSPRYDERARRAAGQESSRQRFSRYRGAGAPRVTPQQMSTRDERERAVVASRQPTGYFTPRSGPVVVYSDPFNSSMLQYMSMMWLFHHWDQVDRRRFDEARLHDLERQVAEMKAKGMQPDPSYVESGVDPDLVYQKDALEQPGDSHWGLWFLGFLVACGAGFGLLAVFVKRSRKEDGGPRRDRPREEDGLYNPLGLHIGDFVSFRALDLSGRNWSVTRVSEYQRIAGDETFPMINYDLQDADRRTVLRAVPGEEETSPPDLLVLKVLDEMGFNEEVAEAVKSNEFYVDEDDGTRITYYALSDCGEEGWFVRTKTVADGFGPAKEGEVRYWDYYRKGDVGRGEMAEEIFFFVEIDQATGWTRMLEGSRITSGDVETYSA</sequence>
<evidence type="ECO:0000313" key="4">
    <source>
        <dbReference type="Proteomes" id="UP000178606"/>
    </source>
</evidence>
<name>A0A1F6CQU9_HANXR</name>
<feature type="compositionally biased region" description="Gly residues" evidence="1">
    <location>
        <begin position="30"/>
        <end position="41"/>
    </location>
</feature>
<keyword evidence="2" id="KW-0812">Transmembrane</keyword>
<feature type="region of interest" description="Disordered" evidence="1">
    <location>
        <begin position="30"/>
        <end position="103"/>
    </location>
</feature>
<keyword evidence="2" id="KW-1133">Transmembrane helix</keyword>
<dbReference type="EMBL" id="MFKF01000184">
    <property type="protein sequence ID" value="OGG51411.1"/>
    <property type="molecule type" value="Genomic_DNA"/>
</dbReference>
<protein>
    <recommendedName>
        <fullName evidence="5">DUF4178 domain-containing protein</fullName>
    </recommendedName>
</protein>
<evidence type="ECO:0008006" key="5">
    <source>
        <dbReference type="Google" id="ProtNLM"/>
    </source>
</evidence>
<proteinExistence type="predicted"/>
<comment type="caution">
    <text evidence="3">The sequence shown here is derived from an EMBL/GenBank/DDBJ whole genome shotgun (WGS) entry which is preliminary data.</text>
</comment>
<feature type="transmembrane region" description="Helical" evidence="2">
    <location>
        <begin position="202"/>
        <end position="224"/>
    </location>
</feature>
<evidence type="ECO:0000256" key="2">
    <source>
        <dbReference type="SAM" id="Phobius"/>
    </source>
</evidence>
<organism evidence="3 4">
    <name type="scientific">Handelsmanbacteria sp. (strain RIFCSPLOWO2_12_FULL_64_10)</name>
    <dbReference type="NCBI Taxonomy" id="1817868"/>
    <lineage>
        <taxon>Bacteria</taxon>
        <taxon>Candidatus Handelsmaniibacteriota</taxon>
    </lineage>
</organism>
<accession>A0A1F6CQU9</accession>
<feature type="compositionally biased region" description="Low complexity" evidence="1">
    <location>
        <begin position="42"/>
        <end position="58"/>
    </location>
</feature>
<dbReference type="AlphaFoldDB" id="A0A1F6CQU9"/>
<gene>
    <name evidence="3" type="ORF">A3F84_26525</name>
</gene>
<evidence type="ECO:0000313" key="3">
    <source>
        <dbReference type="EMBL" id="OGG51411.1"/>
    </source>
</evidence>
<evidence type="ECO:0000256" key="1">
    <source>
        <dbReference type="SAM" id="MobiDB-lite"/>
    </source>
</evidence>
<keyword evidence="2" id="KW-0472">Membrane</keyword>
<reference evidence="3 4" key="1">
    <citation type="journal article" date="2016" name="Nat. Commun.">
        <title>Thousands of microbial genomes shed light on interconnected biogeochemical processes in an aquifer system.</title>
        <authorList>
            <person name="Anantharaman K."/>
            <person name="Brown C.T."/>
            <person name="Hug L.A."/>
            <person name="Sharon I."/>
            <person name="Castelle C.J."/>
            <person name="Probst A.J."/>
            <person name="Thomas B.C."/>
            <person name="Singh A."/>
            <person name="Wilkins M.J."/>
            <person name="Karaoz U."/>
            <person name="Brodie E.L."/>
            <person name="Williams K.H."/>
            <person name="Hubbard S.S."/>
            <person name="Banfield J.F."/>
        </authorList>
    </citation>
    <scope>NUCLEOTIDE SEQUENCE [LARGE SCALE GENOMIC DNA]</scope>
    <source>
        <strain evidence="4">RIFCSPLOWO2_12_FULL_64_10</strain>
    </source>
</reference>